<protein>
    <submittedName>
        <fullName evidence="1">Uncharacterized protein</fullName>
    </submittedName>
</protein>
<name>A0A0P1BMH6_9BASI</name>
<dbReference type="AlphaFoldDB" id="A0A0P1BMH6"/>
<sequence length="74" mass="8129">MVAHLIACNVCQRPKSLHKVANFVFANSTHIRHSHASTTRDPRLLDTIPPSESVRLHSFVSCTQKTSQPAPASP</sequence>
<dbReference type="EMBL" id="CCYA01000265">
    <property type="protein sequence ID" value="CEH17675.1"/>
    <property type="molecule type" value="Genomic_DNA"/>
</dbReference>
<reference evidence="2" key="1">
    <citation type="submission" date="2014-09" db="EMBL/GenBank/DDBJ databases">
        <authorList>
            <person name="Sharma Rahul"/>
            <person name="Thines Marco"/>
        </authorList>
    </citation>
    <scope>NUCLEOTIDE SEQUENCE [LARGE SCALE GENOMIC DNA]</scope>
</reference>
<proteinExistence type="predicted"/>
<dbReference type="Proteomes" id="UP000054845">
    <property type="component" value="Unassembled WGS sequence"/>
</dbReference>
<keyword evidence="2" id="KW-1185">Reference proteome</keyword>
<evidence type="ECO:0000313" key="2">
    <source>
        <dbReference type="Proteomes" id="UP000054845"/>
    </source>
</evidence>
<organism evidence="1 2">
    <name type="scientific">Ceraceosorus bombacis</name>
    <dbReference type="NCBI Taxonomy" id="401625"/>
    <lineage>
        <taxon>Eukaryota</taxon>
        <taxon>Fungi</taxon>
        <taxon>Dikarya</taxon>
        <taxon>Basidiomycota</taxon>
        <taxon>Ustilaginomycotina</taxon>
        <taxon>Exobasidiomycetes</taxon>
        <taxon>Ceraceosorales</taxon>
        <taxon>Ceraceosoraceae</taxon>
        <taxon>Ceraceosorus</taxon>
    </lineage>
</organism>
<evidence type="ECO:0000313" key="1">
    <source>
        <dbReference type="EMBL" id="CEH17675.1"/>
    </source>
</evidence>
<accession>A0A0P1BMH6</accession>